<keyword evidence="3" id="KW-1185">Reference proteome</keyword>
<evidence type="ECO:0000256" key="1">
    <source>
        <dbReference type="SAM" id="SignalP"/>
    </source>
</evidence>
<dbReference type="EMBL" id="CP051774">
    <property type="protein sequence ID" value="QJE96652.1"/>
    <property type="molecule type" value="Genomic_DNA"/>
</dbReference>
<dbReference type="Proteomes" id="UP000501812">
    <property type="component" value="Chromosome"/>
</dbReference>
<reference evidence="2 3" key="1">
    <citation type="submission" date="2020-04" db="EMBL/GenBank/DDBJ databases">
        <title>Luteolibacter sp. G-1-1-1 isolated from soil.</title>
        <authorList>
            <person name="Dahal R.H."/>
        </authorList>
    </citation>
    <scope>NUCLEOTIDE SEQUENCE [LARGE SCALE GENOMIC DNA]</scope>
    <source>
        <strain evidence="2 3">G-1-1-1</strain>
    </source>
</reference>
<dbReference type="AlphaFoldDB" id="A0A858RII3"/>
<keyword evidence="1" id="KW-0732">Signal</keyword>
<dbReference type="RefSeq" id="WP_169455053.1">
    <property type="nucleotide sequence ID" value="NZ_CP051774.1"/>
</dbReference>
<evidence type="ECO:0000313" key="2">
    <source>
        <dbReference type="EMBL" id="QJE96652.1"/>
    </source>
</evidence>
<name>A0A858RII3_9BACT</name>
<evidence type="ECO:0008006" key="4">
    <source>
        <dbReference type="Google" id="ProtNLM"/>
    </source>
</evidence>
<organism evidence="2 3">
    <name type="scientific">Luteolibacter luteus</name>
    <dbReference type="NCBI Taxonomy" id="2728835"/>
    <lineage>
        <taxon>Bacteria</taxon>
        <taxon>Pseudomonadati</taxon>
        <taxon>Verrucomicrobiota</taxon>
        <taxon>Verrucomicrobiia</taxon>
        <taxon>Verrucomicrobiales</taxon>
        <taxon>Verrucomicrobiaceae</taxon>
        <taxon>Luteolibacter</taxon>
    </lineage>
</organism>
<dbReference type="KEGG" id="luo:HHL09_12945"/>
<evidence type="ECO:0000313" key="3">
    <source>
        <dbReference type="Proteomes" id="UP000501812"/>
    </source>
</evidence>
<feature type="signal peptide" evidence="1">
    <location>
        <begin position="1"/>
        <end position="18"/>
    </location>
</feature>
<proteinExistence type="predicted"/>
<sequence>MKCCLPLLWAFMAITGIAGGQTLIDGTNYPDLFGGSDSVTVTAPSLPDGTLLGVHLGGSATGELGNHWNATATGGAVLGSNLPDILVTVPEERLAETGAQVALDGTSLLFNINNSPASILGSLGVGLSLALNWDATVTFDEPGEMLVLAPNTIYQVSFDVYGENGLLESTLGLAPSFGLQLLDGGSAVDAAAGGTLVNIIGLQLLGVVGSPPESGRAVVQFETGNTVSGNAAGLRFTGSALVPATALGIGTQFASVSNLSITQIPEPSSLLLGLLGAAVGFKRRR</sequence>
<protein>
    <recommendedName>
        <fullName evidence="4">PEP-CTERM protein-sorting domain-containing protein</fullName>
    </recommendedName>
</protein>
<gene>
    <name evidence="2" type="ORF">HHL09_12945</name>
</gene>
<accession>A0A858RII3</accession>
<feature type="chain" id="PRO_5033043117" description="PEP-CTERM protein-sorting domain-containing protein" evidence="1">
    <location>
        <begin position="19"/>
        <end position="285"/>
    </location>
</feature>